<reference evidence="2" key="1">
    <citation type="journal article" date="2023" name="Mol. Phylogenet. Evol.">
        <title>Genome-scale phylogeny and comparative genomics of the fungal order Sordariales.</title>
        <authorList>
            <person name="Hensen N."/>
            <person name="Bonometti L."/>
            <person name="Westerberg I."/>
            <person name="Brannstrom I.O."/>
            <person name="Guillou S."/>
            <person name="Cros-Aarteil S."/>
            <person name="Calhoun S."/>
            <person name="Haridas S."/>
            <person name="Kuo A."/>
            <person name="Mondo S."/>
            <person name="Pangilinan J."/>
            <person name="Riley R."/>
            <person name="LaButti K."/>
            <person name="Andreopoulos B."/>
            <person name="Lipzen A."/>
            <person name="Chen C."/>
            <person name="Yan M."/>
            <person name="Daum C."/>
            <person name="Ng V."/>
            <person name="Clum A."/>
            <person name="Steindorff A."/>
            <person name="Ohm R.A."/>
            <person name="Martin F."/>
            <person name="Silar P."/>
            <person name="Natvig D.O."/>
            <person name="Lalanne C."/>
            <person name="Gautier V."/>
            <person name="Ament-Velasquez S.L."/>
            <person name="Kruys A."/>
            <person name="Hutchinson M.I."/>
            <person name="Powell A.J."/>
            <person name="Barry K."/>
            <person name="Miller A.N."/>
            <person name="Grigoriev I.V."/>
            <person name="Debuchy R."/>
            <person name="Gladieux P."/>
            <person name="Hiltunen Thoren M."/>
            <person name="Johannesson H."/>
        </authorList>
    </citation>
    <scope>NUCLEOTIDE SEQUENCE</scope>
    <source>
        <strain evidence="2">PSN293</strain>
    </source>
</reference>
<feature type="chain" id="PRO_5042936248" evidence="1">
    <location>
        <begin position="20"/>
        <end position="94"/>
    </location>
</feature>
<dbReference type="AlphaFoldDB" id="A0AAN6YFX0"/>
<evidence type="ECO:0000256" key="1">
    <source>
        <dbReference type="SAM" id="SignalP"/>
    </source>
</evidence>
<protein>
    <submittedName>
        <fullName evidence="2">Uncharacterized protein</fullName>
    </submittedName>
</protein>
<name>A0AAN6YFX0_9PEZI</name>
<comment type="caution">
    <text evidence="2">The sequence shown here is derived from an EMBL/GenBank/DDBJ whole genome shotgun (WGS) entry which is preliminary data.</text>
</comment>
<gene>
    <name evidence="2" type="ORF">QBC37DRAFT_383410</name>
</gene>
<feature type="signal peptide" evidence="1">
    <location>
        <begin position="1"/>
        <end position="19"/>
    </location>
</feature>
<proteinExistence type="predicted"/>
<evidence type="ECO:0000313" key="3">
    <source>
        <dbReference type="Proteomes" id="UP001301769"/>
    </source>
</evidence>
<reference evidence="2" key="2">
    <citation type="submission" date="2023-05" db="EMBL/GenBank/DDBJ databases">
        <authorList>
            <consortium name="Lawrence Berkeley National Laboratory"/>
            <person name="Steindorff A."/>
            <person name="Hensen N."/>
            <person name="Bonometti L."/>
            <person name="Westerberg I."/>
            <person name="Brannstrom I.O."/>
            <person name="Guillou S."/>
            <person name="Cros-Aarteil S."/>
            <person name="Calhoun S."/>
            <person name="Haridas S."/>
            <person name="Kuo A."/>
            <person name="Mondo S."/>
            <person name="Pangilinan J."/>
            <person name="Riley R."/>
            <person name="Labutti K."/>
            <person name="Andreopoulos B."/>
            <person name="Lipzen A."/>
            <person name="Chen C."/>
            <person name="Yanf M."/>
            <person name="Daum C."/>
            <person name="Ng V."/>
            <person name="Clum A."/>
            <person name="Ohm R."/>
            <person name="Martin F."/>
            <person name="Silar P."/>
            <person name="Natvig D."/>
            <person name="Lalanne C."/>
            <person name="Gautier V."/>
            <person name="Ament-Velasquez S.L."/>
            <person name="Kruys A."/>
            <person name="Hutchinson M.I."/>
            <person name="Powell A.J."/>
            <person name="Barry K."/>
            <person name="Miller A.N."/>
            <person name="Grigoriev I.V."/>
            <person name="Debuchy R."/>
            <person name="Gladieux P."/>
            <person name="Thoren M.H."/>
            <person name="Johannesson H."/>
        </authorList>
    </citation>
    <scope>NUCLEOTIDE SEQUENCE</scope>
    <source>
        <strain evidence="2">PSN293</strain>
    </source>
</reference>
<dbReference type="Proteomes" id="UP001301769">
    <property type="component" value="Unassembled WGS sequence"/>
</dbReference>
<keyword evidence="1" id="KW-0732">Signal</keyword>
<sequence>MLLFIVQLYSIPWAPPCGSQTNQGRYPTMFWRDALPVCWTTVPCISTMSSTGLFPAVDEHEGSFEFEQEALVHNVGLSFHQEDSRATQVFHGRP</sequence>
<organism evidence="2 3">
    <name type="scientific">Rhypophila decipiens</name>
    <dbReference type="NCBI Taxonomy" id="261697"/>
    <lineage>
        <taxon>Eukaryota</taxon>
        <taxon>Fungi</taxon>
        <taxon>Dikarya</taxon>
        <taxon>Ascomycota</taxon>
        <taxon>Pezizomycotina</taxon>
        <taxon>Sordariomycetes</taxon>
        <taxon>Sordariomycetidae</taxon>
        <taxon>Sordariales</taxon>
        <taxon>Naviculisporaceae</taxon>
        <taxon>Rhypophila</taxon>
    </lineage>
</organism>
<accession>A0AAN6YFX0</accession>
<evidence type="ECO:0000313" key="2">
    <source>
        <dbReference type="EMBL" id="KAK4218584.1"/>
    </source>
</evidence>
<dbReference type="EMBL" id="MU858052">
    <property type="protein sequence ID" value="KAK4218584.1"/>
    <property type="molecule type" value="Genomic_DNA"/>
</dbReference>
<keyword evidence="3" id="KW-1185">Reference proteome</keyword>